<name>A0A921QLB8_SORBI</name>
<proteinExistence type="predicted"/>
<feature type="compositionally biased region" description="Polar residues" evidence="1">
    <location>
        <begin position="1"/>
        <end position="20"/>
    </location>
</feature>
<gene>
    <name evidence="2" type="ORF">BDA96_07G052600</name>
</gene>
<reference evidence="2" key="2">
    <citation type="submission" date="2020-10" db="EMBL/GenBank/DDBJ databases">
        <authorList>
            <person name="Cooper E.A."/>
            <person name="Brenton Z.W."/>
            <person name="Flinn B.S."/>
            <person name="Jenkins J."/>
            <person name="Shu S."/>
            <person name="Flowers D."/>
            <person name="Luo F."/>
            <person name="Wang Y."/>
            <person name="Xia P."/>
            <person name="Barry K."/>
            <person name="Daum C."/>
            <person name="Lipzen A."/>
            <person name="Yoshinaga Y."/>
            <person name="Schmutz J."/>
            <person name="Saski C."/>
            <person name="Vermerris W."/>
            <person name="Kresovich S."/>
        </authorList>
    </citation>
    <scope>NUCLEOTIDE SEQUENCE</scope>
</reference>
<sequence length="74" mass="8378">MTQKTNSFLEAPQHSSQQQFEADEKCPRTVVTGTWRGHLISFSAELYVHASKGNWEKVCTLLVCSGSPRVLRNR</sequence>
<comment type="caution">
    <text evidence="2">The sequence shown here is derived from an EMBL/GenBank/DDBJ whole genome shotgun (WGS) entry which is preliminary data.</text>
</comment>
<feature type="region of interest" description="Disordered" evidence="1">
    <location>
        <begin position="1"/>
        <end position="25"/>
    </location>
</feature>
<evidence type="ECO:0000313" key="2">
    <source>
        <dbReference type="EMBL" id="KAG0522615.1"/>
    </source>
</evidence>
<protein>
    <submittedName>
        <fullName evidence="2">Uncharacterized protein</fullName>
    </submittedName>
</protein>
<dbReference type="Proteomes" id="UP000807115">
    <property type="component" value="Chromosome 7"/>
</dbReference>
<dbReference type="AlphaFoldDB" id="A0A921QLB8"/>
<accession>A0A921QLB8</accession>
<reference evidence="2" key="1">
    <citation type="journal article" date="2019" name="BMC Genomics">
        <title>A new reference genome for Sorghum bicolor reveals high levels of sequence similarity between sweet and grain genotypes: implications for the genetics of sugar metabolism.</title>
        <authorList>
            <person name="Cooper E.A."/>
            <person name="Brenton Z.W."/>
            <person name="Flinn B.S."/>
            <person name="Jenkins J."/>
            <person name="Shu S."/>
            <person name="Flowers D."/>
            <person name="Luo F."/>
            <person name="Wang Y."/>
            <person name="Xia P."/>
            <person name="Barry K."/>
            <person name="Daum C."/>
            <person name="Lipzen A."/>
            <person name="Yoshinaga Y."/>
            <person name="Schmutz J."/>
            <person name="Saski C."/>
            <person name="Vermerris W."/>
            <person name="Kresovich S."/>
        </authorList>
    </citation>
    <scope>NUCLEOTIDE SEQUENCE</scope>
</reference>
<dbReference type="EMBL" id="CM027686">
    <property type="protein sequence ID" value="KAG0522615.1"/>
    <property type="molecule type" value="Genomic_DNA"/>
</dbReference>
<organism evidence="2 3">
    <name type="scientific">Sorghum bicolor</name>
    <name type="common">Sorghum</name>
    <name type="synonym">Sorghum vulgare</name>
    <dbReference type="NCBI Taxonomy" id="4558"/>
    <lineage>
        <taxon>Eukaryota</taxon>
        <taxon>Viridiplantae</taxon>
        <taxon>Streptophyta</taxon>
        <taxon>Embryophyta</taxon>
        <taxon>Tracheophyta</taxon>
        <taxon>Spermatophyta</taxon>
        <taxon>Magnoliopsida</taxon>
        <taxon>Liliopsida</taxon>
        <taxon>Poales</taxon>
        <taxon>Poaceae</taxon>
        <taxon>PACMAD clade</taxon>
        <taxon>Panicoideae</taxon>
        <taxon>Andropogonodae</taxon>
        <taxon>Andropogoneae</taxon>
        <taxon>Sorghinae</taxon>
        <taxon>Sorghum</taxon>
    </lineage>
</organism>
<evidence type="ECO:0000313" key="3">
    <source>
        <dbReference type="Proteomes" id="UP000807115"/>
    </source>
</evidence>
<evidence type="ECO:0000256" key="1">
    <source>
        <dbReference type="SAM" id="MobiDB-lite"/>
    </source>
</evidence>